<evidence type="ECO:0000313" key="2">
    <source>
        <dbReference type="Proteomes" id="UP000288805"/>
    </source>
</evidence>
<protein>
    <submittedName>
        <fullName evidence="1">Uncharacterized protein</fullName>
    </submittedName>
</protein>
<name>A0A438C446_VITVI</name>
<sequence>MTSRRTVEASYLGELSSPLLTMLDSIMVPPSLAKFREHVPGYLESFCGPLLVFCLPKEEHKHPVEYQVARERVTQRLHEAIQASSTLSRILQHGCHPTDLQAKYQLGHILL</sequence>
<dbReference type="Proteomes" id="UP000288805">
    <property type="component" value="Unassembled WGS sequence"/>
</dbReference>
<comment type="caution">
    <text evidence="1">The sequence shown here is derived from an EMBL/GenBank/DDBJ whole genome shotgun (WGS) entry which is preliminary data.</text>
</comment>
<organism evidence="1 2">
    <name type="scientific">Vitis vinifera</name>
    <name type="common">Grape</name>
    <dbReference type="NCBI Taxonomy" id="29760"/>
    <lineage>
        <taxon>Eukaryota</taxon>
        <taxon>Viridiplantae</taxon>
        <taxon>Streptophyta</taxon>
        <taxon>Embryophyta</taxon>
        <taxon>Tracheophyta</taxon>
        <taxon>Spermatophyta</taxon>
        <taxon>Magnoliopsida</taxon>
        <taxon>eudicotyledons</taxon>
        <taxon>Gunneridae</taxon>
        <taxon>Pentapetalae</taxon>
        <taxon>rosids</taxon>
        <taxon>Vitales</taxon>
        <taxon>Vitaceae</taxon>
        <taxon>Viteae</taxon>
        <taxon>Vitis</taxon>
    </lineage>
</organism>
<proteinExistence type="predicted"/>
<gene>
    <name evidence="1" type="ORF">CK203_116550</name>
</gene>
<evidence type="ECO:0000313" key="1">
    <source>
        <dbReference type="EMBL" id="RVW18011.1"/>
    </source>
</evidence>
<accession>A0A438C446</accession>
<reference evidence="1 2" key="1">
    <citation type="journal article" date="2018" name="PLoS Genet.">
        <title>Population sequencing reveals clonal diversity and ancestral inbreeding in the grapevine cultivar Chardonnay.</title>
        <authorList>
            <person name="Roach M.J."/>
            <person name="Johnson D.L."/>
            <person name="Bohlmann J."/>
            <person name="van Vuuren H.J."/>
            <person name="Jones S.J."/>
            <person name="Pretorius I.S."/>
            <person name="Schmidt S.A."/>
            <person name="Borneman A.R."/>
        </authorList>
    </citation>
    <scope>NUCLEOTIDE SEQUENCE [LARGE SCALE GENOMIC DNA]</scope>
    <source>
        <strain evidence="2">cv. Chardonnay</strain>
        <tissue evidence="1">Leaf</tissue>
    </source>
</reference>
<dbReference type="AlphaFoldDB" id="A0A438C446"/>
<dbReference type="EMBL" id="QGNW01002561">
    <property type="protein sequence ID" value="RVW18011.1"/>
    <property type="molecule type" value="Genomic_DNA"/>
</dbReference>